<evidence type="ECO:0008006" key="3">
    <source>
        <dbReference type="Google" id="ProtNLM"/>
    </source>
</evidence>
<sequence>MRTLGFLIVIFFFFSCKKQESLATSTATKSDSLILVSDSATNGNAKKLKIDTVFFSYDEKTKLNDYALISVLDKKYTEDSIASATFKIDFMFKKQLVYSHQLKVKNIDNGSEWYGNLELDSISSTLKTITLGYPACGYLQREFLFYINPKTKSALVNQWESMSDSGWGTWSRVISGKQENFIFRTTSFSPKDDEIEEIGRAEYSDSIEFKLVHNRWIRIYKTPKGKVYRNEIKSFDAFHKIDG</sequence>
<dbReference type="Proteomes" id="UP000290283">
    <property type="component" value="Unassembled WGS sequence"/>
</dbReference>
<dbReference type="PROSITE" id="PS51257">
    <property type="entry name" value="PROKAR_LIPOPROTEIN"/>
    <property type="match status" value="1"/>
</dbReference>
<name>A0A4Q1K5H0_9FLAO</name>
<dbReference type="AlphaFoldDB" id="A0A4Q1K5H0"/>
<reference evidence="2" key="1">
    <citation type="submission" date="2019-01" db="EMBL/GenBank/DDBJ databases">
        <title>Cytophagaceae bacterium strain CAR-16.</title>
        <authorList>
            <person name="Chen W.-M."/>
        </authorList>
    </citation>
    <scope>NUCLEOTIDE SEQUENCE [LARGE SCALE GENOMIC DNA]</scope>
    <source>
        <strain evidence="2">LLJ-11</strain>
    </source>
</reference>
<accession>A0A4Q1K5H0</accession>
<evidence type="ECO:0000313" key="2">
    <source>
        <dbReference type="Proteomes" id="UP000290283"/>
    </source>
</evidence>
<evidence type="ECO:0000313" key="1">
    <source>
        <dbReference type="EMBL" id="RXR21038.1"/>
    </source>
</evidence>
<dbReference type="EMBL" id="SBKO01000001">
    <property type="protein sequence ID" value="RXR21038.1"/>
    <property type="molecule type" value="Genomic_DNA"/>
</dbReference>
<organism evidence="1 2">
    <name type="scientific">Flavobacterium amnicola</name>
    <dbReference type="NCBI Taxonomy" id="2506422"/>
    <lineage>
        <taxon>Bacteria</taxon>
        <taxon>Pseudomonadati</taxon>
        <taxon>Bacteroidota</taxon>
        <taxon>Flavobacteriia</taxon>
        <taxon>Flavobacteriales</taxon>
        <taxon>Flavobacteriaceae</taxon>
        <taxon>Flavobacterium</taxon>
    </lineage>
</organism>
<proteinExistence type="predicted"/>
<dbReference type="RefSeq" id="WP_129434522.1">
    <property type="nucleotide sequence ID" value="NZ_SBKO01000001.1"/>
</dbReference>
<protein>
    <recommendedName>
        <fullName evidence="3">Lipoprotein</fullName>
    </recommendedName>
</protein>
<comment type="caution">
    <text evidence="1">The sequence shown here is derived from an EMBL/GenBank/DDBJ whole genome shotgun (WGS) entry which is preliminary data.</text>
</comment>
<dbReference type="OrthoDB" id="1362727at2"/>
<gene>
    <name evidence="1" type="ORF">EQG63_03625</name>
</gene>
<keyword evidence="2" id="KW-1185">Reference proteome</keyword>